<dbReference type="SUPFAM" id="SSF110087">
    <property type="entry name" value="DR1885-like metal-binding protein"/>
    <property type="match status" value="1"/>
</dbReference>
<dbReference type="PANTHER" id="PTHR36302">
    <property type="entry name" value="BLR7088 PROTEIN"/>
    <property type="match status" value="1"/>
</dbReference>
<reference evidence="3" key="1">
    <citation type="journal article" date="2019" name="Int. J. Syst. Evol. Microbiol.">
        <title>The Global Catalogue of Microorganisms (GCM) 10K type strain sequencing project: providing services to taxonomists for standard genome sequencing and annotation.</title>
        <authorList>
            <consortium name="The Broad Institute Genomics Platform"/>
            <consortium name="The Broad Institute Genome Sequencing Center for Infectious Disease"/>
            <person name="Wu L."/>
            <person name="Ma J."/>
        </authorList>
    </citation>
    <scope>NUCLEOTIDE SEQUENCE [LARGE SCALE GENOMIC DNA]</scope>
    <source>
        <strain evidence="3">CGMCC 1.12449</strain>
    </source>
</reference>
<name>A0ABW4MBL9_9SPHN</name>
<evidence type="ECO:0000313" key="3">
    <source>
        <dbReference type="Proteomes" id="UP001597215"/>
    </source>
</evidence>
<dbReference type="Pfam" id="PF04314">
    <property type="entry name" value="PCuAC"/>
    <property type="match status" value="1"/>
</dbReference>
<dbReference type="InterPro" id="IPR036182">
    <property type="entry name" value="PCuAC_sf"/>
</dbReference>
<organism evidence="2 3">
    <name type="scientific">Sphingorhabdus buctiana</name>
    <dbReference type="NCBI Taxonomy" id="1508805"/>
    <lineage>
        <taxon>Bacteria</taxon>
        <taxon>Pseudomonadati</taxon>
        <taxon>Pseudomonadota</taxon>
        <taxon>Alphaproteobacteria</taxon>
        <taxon>Sphingomonadales</taxon>
        <taxon>Sphingomonadaceae</taxon>
        <taxon>Sphingorhabdus</taxon>
    </lineage>
</organism>
<feature type="chain" id="PRO_5046636729" evidence="1">
    <location>
        <begin position="24"/>
        <end position="162"/>
    </location>
</feature>
<dbReference type="EMBL" id="JBHUEL010000003">
    <property type="protein sequence ID" value="MFD1765807.1"/>
    <property type="molecule type" value="Genomic_DNA"/>
</dbReference>
<dbReference type="Gene3D" id="2.60.40.1890">
    <property type="entry name" value="PCu(A)C copper chaperone"/>
    <property type="match status" value="1"/>
</dbReference>
<evidence type="ECO:0000256" key="1">
    <source>
        <dbReference type="SAM" id="SignalP"/>
    </source>
</evidence>
<protein>
    <submittedName>
        <fullName evidence="2">Copper chaperone PCu(A)C</fullName>
    </submittedName>
</protein>
<keyword evidence="1" id="KW-0732">Signal</keyword>
<evidence type="ECO:0000313" key="2">
    <source>
        <dbReference type="EMBL" id="MFD1765807.1"/>
    </source>
</evidence>
<dbReference type="InterPro" id="IPR058248">
    <property type="entry name" value="Lxx211020-like"/>
</dbReference>
<dbReference type="InterPro" id="IPR007410">
    <property type="entry name" value="LpqE-like"/>
</dbReference>
<gene>
    <name evidence="2" type="ORF">ACFSAG_02990</name>
</gene>
<dbReference type="Proteomes" id="UP001597215">
    <property type="component" value="Unassembled WGS sequence"/>
</dbReference>
<dbReference type="RefSeq" id="WP_381511295.1">
    <property type="nucleotide sequence ID" value="NZ_JBHUEL010000003.1"/>
</dbReference>
<comment type="caution">
    <text evidence="2">The sequence shown here is derived from an EMBL/GenBank/DDBJ whole genome shotgun (WGS) entry which is preliminary data.</text>
</comment>
<keyword evidence="3" id="KW-1185">Reference proteome</keyword>
<dbReference type="PANTHER" id="PTHR36302:SF1">
    <property type="entry name" value="COPPER CHAPERONE PCU(A)C"/>
    <property type="match status" value="1"/>
</dbReference>
<proteinExistence type="predicted"/>
<sequence length="162" mass="16983">MKSNSAFALAGLGLAMLATPILAQNATAGPISTSKAWTRETAPNQSVGGGFLTIRNAGKTDDRLLTASTPMAAEVQIHSMSMDKGVMKMRQVKEGIAIPAGKSVELKPGGLHIMFIGLKKPFKLGDKIPVTLKFQRAGAVKVNFDVQSISSTSAMEGHHGGH</sequence>
<feature type="signal peptide" evidence="1">
    <location>
        <begin position="1"/>
        <end position="23"/>
    </location>
</feature>
<accession>A0ABW4MBL9</accession>